<evidence type="ECO:0000313" key="1">
    <source>
        <dbReference type="EMBL" id="SPM44644.1"/>
    </source>
</evidence>
<dbReference type="EMBL" id="OOHR01000004">
    <property type="protein sequence ID" value="SPM44644.1"/>
    <property type="molecule type" value="Genomic_DNA"/>
</dbReference>
<dbReference type="EMBL" id="OOHR01000024">
    <property type="protein sequence ID" value="SPM46447.1"/>
    <property type="molecule type" value="Genomic_DNA"/>
</dbReference>
<gene>
    <name evidence="2" type="ORF">FPW1038_00841</name>
    <name evidence="1" type="ORF">FPW1038_01190</name>
</gene>
<dbReference type="Proteomes" id="UP000244889">
    <property type="component" value="Unassembled WGS sequence"/>
</dbReference>
<reference evidence="2" key="2">
    <citation type="submission" date="2018-03" db="EMBL/GenBank/DDBJ databases">
        <authorList>
            <person name="Keele B.F."/>
        </authorList>
    </citation>
    <scope>NUCLEOTIDE SEQUENCE [LARGE SCALE GENOMIC DNA]</scope>
    <source>
        <strain evidence="2">FPW1038</strain>
    </source>
</reference>
<proteinExistence type="predicted"/>
<name>A0A2R8F4V1_ORITS</name>
<evidence type="ECO:0000313" key="2">
    <source>
        <dbReference type="EMBL" id="SPM46447.1"/>
    </source>
</evidence>
<protein>
    <submittedName>
        <fullName evidence="2">Uncharacterized protein</fullName>
    </submittedName>
</protein>
<organism evidence="2 3">
    <name type="scientific">Orientia tsutsugamushi</name>
    <name type="common">Rickettsia tsutsugamushi</name>
    <dbReference type="NCBI Taxonomy" id="784"/>
    <lineage>
        <taxon>Bacteria</taxon>
        <taxon>Pseudomonadati</taxon>
        <taxon>Pseudomonadota</taxon>
        <taxon>Alphaproteobacteria</taxon>
        <taxon>Rickettsiales</taxon>
        <taxon>Rickettsiaceae</taxon>
        <taxon>Rickettsieae</taxon>
        <taxon>Orientia</taxon>
    </lineage>
</organism>
<sequence length="51" mass="6203">MVKHFDFRLVKTNQCKTKIQKTPRMIAQTSLLKRLKKIFRKFVLQQVDRVI</sequence>
<dbReference type="AlphaFoldDB" id="A0A2R8F4V1"/>
<evidence type="ECO:0000313" key="3">
    <source>
        <dbReference type="Proteomes" id="UP000244889"/>
    </source>
</evidence>
<reference evidence="3" key="1">
    <citation type="submission" date="2018-03" db="EMBL/GenBank/DDBJ databases">
        <authorList>
            <person name="Batty M. E."/>
            <person name="Batty M E."/>
        </authorList>
    </citation>
    <scope>NUCLEOTIDE SEQUENCE [LARGE SCALE GENOMIC DNA]</scope>
</reference>
<accession>A0A2R8F4V1</accession>